<dbReference type="InterPro" id="IPR038765">
    <property type="entry name" value="Papain-like_cys_pep_sf"/>
</dbReference>
<evidence type="ECO:0000313" key="4">
    <source>
        <dbReference type="Proteomes" id="UP000238348"/>
    </source>
</evidence>
<sequence length="268" mass="29451">MNESDLFERYLSRLRLAAPPPPTERGLRDLHLAHLVHVPFENLDIHLGRPIDLAPQAVLGKVVTQGRGGFCYELNSAFAWLLERCGMHVELLQARVYKPDGSLGPPFDHLALRVTLGGERFLADVGFGASAWHPLRLDAAGPQSDPGGVFELRPVESEAGRAAGAVETWDLRRDGRAAYRLDGGTRKLDEFESMCVYHQTSPESHFTRRPLCTRLLADGGRVTITGSTLLMTAPDGTRAEQQLDRPALEAAYAEHFGFAPPLVPVREG</sequence>
<dbReference type="PRINTS" id="PR01543">
    <property type="entry name" value="ANATRNSFRASE"/>
</dbReference>
<dbReference type="Gene3D" id="3.30.2140.10">
    <property type="entry name" value="Arylamine N-acetyltransferase"/>
    <property type="match status" value="1"/>
</dbReference>
<dbReference type="Pfam" id="PF00797">
    <property type="entry name" value="Acetyltransf_2"/>
    <property type="match status" value="1"/>
</dbReference>
<dbReference type="Gene3D" id="2.40.128.150">
    <property type="entry name" value="Cysteine proteinases"/>
    <property type="match status" value="1"/>
</dbReference>
<organism evidence="3 4">
    <name type="scientific">Sorangium cellulosum</name>
    <name type="common">Polyangium cellulosum</name>
    <dbReference type="NCBI Taxonomy" id="56"/>
    <lineage>
        <taxon>Bacteria</taxon>
        <taxon>Pseudomonadati</taxon>
        <taxon>Myxococcota</taxon>
        <taxon>Polyangia</taxon>
        <taxon>Polyangiales</taxon>
        <taxon>Polyangiaceae</taxon>
        <taxon>Sorangium</taxon>
    </lineage>
</organism>
<dbReference type="EC" id="2.3.1.-" evidence="3"/>
<dbReference type="AlphaFoldDB" id="A0A2L0F3Y9"/>
<dbReference type="RefSeq" id="WP_159397707.1">
    <property type="nucleotide sequence ID" value="NZ_CP012673.1"/>
</dbReference>
<dbReference type="OrthoDB" id="7181050at2"/>
<keyword evidence="3" id="KW-0808">Transferase</keyword>
<dbReference type="SUPFAM" id="SSF54001">
    <property type="entry name" value="Cysteine proteinases"/>
    <property type="match status" value="1"/>
</dbReference>
<dbReference type="Proteomes" id="UP000238348">
    <property type="component" value="Chromosome"/>
</dbReference>
<dbReference type="GO" id="GO:0016407">
    <property type="term" value="F:acetyltransferase activity"/>
    <property type="evidence" value="ECO:0007669"/>
    <property type="project" value="InterPro"/>
</dbReference>
<evidence type="ECO:0000256" key="1">
    <source>
        <dbReference type="ARBA" id="ARBA00006547"/>
    </source>
</evidence>
<protein>
    <submittedName>
        <fullName evidence="3">Acetyltransferase</fullName>
        <ecNumber evidence="3">2.3.1.-</ecNumber>
    </submittedName>
</protein>
<comment type="similarity">
    <text evidence="1 2">Belongs to the arylamine N-acetyltransferase family.</text>
</comment>
<dbReference type="PANTHER" id="PTHR11786">
    <property type="entry name" value="N-HYDROXYARYLAMINE O-ACETYLTRANSFERASE"/>
    <property type="match status" value="1"/>
</dbReference>
<evidence type="ECO:0000256" key="2">
    <source>
        <dbReference type="RuleBase" id="RU003452"/>
    </source>
</evidence>
<evidence type="ECO:0000313" key="3">
    <source>
        <dbReference type="EMBL" id="AUX46280.1"/>
    </source>
</evidence>
<dbReference type="PANTHER" id="PTHR11786:SF0">
    <property type="entry name" value="ARYLAMINE N-ACETYLTRANSFERASE 4-RELATED"/>
    <property type="match status" value="1"/>
</dbReference>
<gene>
    <name evidence="3" type="ORF">SOCE26_077850</name>
</gene>
<dbReference type="EMBL" id="CP012673">
    <property type="protein sequence ID" value="AUX46280.1"/>
    <property type="molecule type" value="Genomic_DNA"/>
</dbReference>
<reference evidence="3 4" key="1">
    <citation type="submission" date="2015-09" db="EMBL/GenBank/DDBJ databases">
        <title>Sorangium comparison.</title>
        <authorList>
            <person name="Zaburannyi N."/>
            <person name="Bunk B."/>
            <person name="Overmann J."/>
            <person name="Mueller R."/>
        </authorList>
    </citation>
    <scope>NUCLEOTIDE SEQUENCE [LARGE SCALE GENOMIC DNA]</scope>
    <source>
        <strain evidence="3 4">So ce26</strain>
    </source>
</reference>
<proteinExistence type="inferred from homology"/>
<accession>A0A2L0F3Y9</accession>
<dbReference type="InterPro" id="IPR001447">
    <property type="entry name" value="Arylamine_N-AcTrfase"/>
</dbReference>
<keyword evidence="3" id="KW-0012">Acyltransferase</keyword>
<name>A0A2L0F3Y9_SORCE</name>